<keyword evidence="4" id="KW-0276">Fatty acid metabolism</keyword>
<comment type="caution">
    <text evidence="9">The sequence shown here is derived from an EMBL/GenBank/DDBJ whole genome shotgun (WGS) entry which is preliminary data.</text>
</comment>
<evidence type="ECO:0000313" key="10">
    <source>
        <dbReference type="Proteomes" id="UP000606900"/>
    </source>
</evidence>
<dbReference type="SUPFAM" id="SSF51735">
    <property type="entry name" value="NAD(P)-binding Rossmann-fold domains"/>
    <property type="match status" value="1"/>
</dbReference>
<keyword evidence="1" id="KW-0596">Phosphopantetheine</keyword>
<proteinExistence type="predicted"/>
<dbReference type="InterPro" id="IPR013120">
    <property type="entry name" value="FAR_NAD-bd"/>
</dbReference>
<evidence type="ECO:0000256" key="5">
    <source>
        <dbReference type="ARBA" id="ARBA00023098"/>
    </source>
</evidence>
<keyword evidence="5" id="KW-0443">Lipid metabolism</keyword>
<dbReference type="EMBL" id="JADIIL010000035">
    <property type="protein sequence ID" value="MBF4475768.1"/>
    <property type="molecule type" value="Genomic_DNA"/>
</dbReference>
<dbReference type="PROSITE" id="PS00455">
    <property type="entry name" value="AMP_BINDING"/>
    <property type="match status" value="1"/>
</dbReference>
<dbReference type="SUPFAM" id="SSF56801">
    <property type="entry name" value="Acetyl-CoA synthetase-like"/>
    <property type="match status" value="1"/>
</dbReference>
<dbReference type="Pfam" id="PF00501">
    <property type="entry name" value="AMP-binding"/>
    <property type="match status" value="1"/>
</dbReference>
<evidence type="ECO:0000256" key="6">
    <source>
        <dbReference type="SAM" id="MobiDB-lite"/>
    </source>
</evidence>
<protein>
    <submittedName>
        <fullName evidence="9">AMP-binding protein</fullName>
    </submittedName>
</protein>
<accession>A0A843APK9</accession>
<dbReference type="InterPro" id="IPR000873">
    <property type="entry name" value="AMP-dep_synth/lig_dom"/>
</dbReference>
<evidence type="ECO:0000256" key="2">
    <source>
        <dbReference type="ARBA" id="ARBA00022553"/>
    </source>
</evidence>
<dbReference type="Gene3D" id="3.40.50.720">
    <property type="entry name" value="NAD(P)-binding Rossmann-like Domain"/>
    <property type="match status" value="1"/>
</dbReference>
<keyword evidence="2" id="KW-0597">Phosphoprotein</keyword>
<dbReference type="Gene3D" id="3.40.50.12780">
    <property type="entry name" value="N-terminal domain of ligase-like"/>
    <property type="match status" value="1"/>
</dbReference>
<dbReference type="PANTHER" id="PTHR43272:SF32">
    <property type="entry name" value="AMP-DEPENDENT SYNTHETASE_LIGASE DOMAIN-CONTAINING PROTEIN"/>
    <property type="match status" value="1"/>
</dbReference>
<evidence type="ECO:0000256" key="3">
    <source>
        <dbReference type="ARBA" id="ARBA00022598"/>
    </source>
</evidence>
<dbReference type="CDD" id="cd05263">
    <property type="entry name" value="MupV_like_SDR_e"/>
    <property type="match status" value="1"/>
</dbReference>
<feature type="compositionally biased region" description="Basic and acidic residues" evidence="6">
    <location>
        <begin position="165"/>
        <end position="181"/>
    </location>
</feature>
<dbReference type="InterPro" id="IPR036291">
    <property type="entry name" value="NAD(P)-bd_dom_sf"/>
</dbReference>
<keyword evidence="3" id="KW-0436">Ligase</keyword>
<feature type="domain" description="Thioester reductase (TE)" evidence="8">
    <location>
        <begin position="11"/>
        <end position="270"/>
    </location>
</feature>
<evidence type="ECO:0000256" key="4">
    <source>
        <dbReference type="ARBA" id="ARBA00022832"/>
    </source>
</evidence>
<evidence type="ECO:0000259" key="8">
    <source>
        <dbReference type="Pfam" id="PF07993"/>
    </source>
</evidence>
<feature type="domain" description="AMP-dependent synthetase/ligase" evidence="7">
    <location>
        <begin position="439"/>
        <end position="791"/>
    </location>
</feature>
<dbReference type="GO" id="GO:0016020">
    <property type="term" value="C:membrane"/>
    <property type="evidence" value="ECO:0007669"/>
    <property type="project" value="TreeGrafter"/>
</dbReference>
<sequence length="953" mass="107304">MVEQMPTRVLLSGANGFLGTQIARQLINLPGIEILAMVRSKNREHGLTRLKRAWSDWDELLDALKDRVTVIPGDVTREDLGMVRQDYQDLASSITHIIHTVADLRLHAPLEELRLTNVDGTCHLLKLADLARENGIFRRFSHVSTAYVAGKREGLIVEDPYPENISKEHPNGKGSHHENNPEKPLANNGFFSNYEESKYEAERVVRESGVPYSIFRPGMVVGDSKTGEIKTFNTVYALFKLYLKGKLRFIPTNSSLTLNMVPVDYVAHAISNLSFNQEAEGRTFHLTAPPDTLPSIKELLNQVRVWAREKLDVKLPQPVFIPVAPLIQRITPSSSPGSGVLNILFTLAPYLDEKHTFSRENTENLLGPFKLKWEEYLPHLLEYAAYHGFFHRSERTVHEQVLYRLGGRSYPVKYYDITVEGIQEKPALQVREDIISAYHSLKESGVGPRDRVALVGLNSTRYLTLDVAIGLAGAVSVPLYYTSPPIEIKNILKASEAKLLFIGTPHLMKRLSELDLDLEIISFCRESQPIPGSIMSWSQFLEKGKERETGEKSTVFPQSPVDFNDLATIRYTSGTTGTPKGVTFNQGHMRWMAEAMASLPPWEDRNREVRYLSFLPMNHVVEGILGTYSPYYAPAPLKIYFLEDFNQLASALPLAKPTIFFSVPRFYEKLWSQLKESFLGNHYAHLKPGILKKILKPLVHRVFLSKAGLDRCSQLIVGSATSSQHLIQDYHELGVEIHNAYGLTEAPLVTLNRRGANRIGTVGEPLPQTHLRIAGDGEVMVKGPQVTPGYFESDITPPKKEGWLLTGDTGFVTPEGSLVITGRKKELIINSYGKSIDPLRIEALLRDAPGTNEVMLVGEGKPYLIGLFWVEEEHHPHDIEETIHRVNQDLSRPEQVKRWALLPNDLSIDGGELTANMKLKREIITQRYQDVIDSLYQKTSHPLILHQGQVEEG</sequence>
<dbReference type="GO" id="GO:0004467">
    <property type="term" value="F:long-chain fatty acid-CoA ligase activity"/>
    <property type="evidence" value="ECO:0007669"/>
    <property type="project" value="TreeGrafter"/>
</dbReference>
<organism evidence="9 10">
    <name type="scientific">Methanobacterium formicicum</name>
    <dbReference type="NCBI Taxonomy" id="2162"/>
    <lineage>
        <taxon>Archaea</taxon>
        <taxon>Methanobacteriati</taxon>
        <taxon>Methanobacteriota</taxon>
        <taxon>Methanomada group</taxon>
        <taxon>Methanobacteria</taxon>
        <taxon>Methanobacteriales</taxon>
        <taxon>Methanobacteriaceae</taxon>
        <taxon>Methanobacterium</taxon>
    </lineage>
</organism>
<dbReference type="InterPro" id="IPR042099">
    <property type="entry name" value="ANL_N_sf"/>
</dbReference>
<evidence type="ECO:0000313" key="9">
    <source>
        <dbReference type="EMBL" id="MBF4475768.1"/>
    </source>
</evidence>
<evidence type="ECO:0000259" key="7">
    <source>
        <dbReference type="Pfam" id="PF00501"/>
    </source>
</evidence>
<dbReference type="Pfam" id="PF23562">
    <property type="entry name" value="AMP-binding_C_3"/>
    <property type="match status" value="1"/>
</dbReference>
<evidence type="ECO:0000256" key="1">
    <source>
        <dbReference type="ARBA" id="ARBA00022450"/>
    </source>
</evidence>
<dbReference type="Pfam" id="PF07993">
    <property type="entry name" value="NAD_binding_4"/>
    <property type="match status" value="1"/>
</dbReference>
<dbReference type="AlphaFoldDB" id="A0A843APK9"/>
<dbReference type="InterPro" id="IPR020845">
    <property type="entry name" value="AMP-binding_CS"/>
</dbReference>
<feature type="region of interest" description="Disordered" evidence="6">
    <location>
        <begin position="162"/>
        <end position="187"/>
    </location>
</feature>
<dbReference type="PANTHER" id="PTHR43272">
    <property type="entry name" value="LONG-CHAIN-FATTY-ACID--COA LIGASE"/>
    <property type="match status" value="1"/>
</dbReference>
<name>A0A843APK9_METFO</name>
<reference evidence="9" key="1">
    <citation type="submission" date="2020-10" db="EMBL/GenBank/DDBJ databases">
        <title>Dehalococcoides mccartyi of a TCE/Cr reducing biochatode.</title>
        <authorList>
            <person name="Matturro B."/>
        </authorList>
    </citation>
    <scope>NUCLEOTIDE SEQUENCE</scope>
    <source>
        <strain evidence="9">Bin2</strain>
    </source>
</reference>
<dbReference type="Proteomes" id="UP000606900">
    <property type="component" value="Unassembled WGS sequence"/>
</dbReference>
<gene>
    <name evidence="9" type="ORF">ISP06_09925</name>
</gene>